<dbReference type="GO" id="GO:0046872">
    <property type="term" value="F:metal ion binding"/>
    <property type="evidence" value="ECO:0007669"/>
    <property type="project" value="UniProtKB-KW"/>
</dbReference>
<dbReference type="Pfam" id="PF03264">
    <property type="entry name" value="Cytochrom_NNT"/>
    <property type="match status" value="1"/>
</dbReference>
<keyword evidence="8" id="KW-0249">Electron transport</keyword>
<organism evidence="15 16">
    <name type="scientific">Novipirellula herctigrandis</name>
    <dbReference type="NCBI Taxonomy" id="2527986"/>
    <lineage>
        <taxon>Bacteria</taxon>
        <taxon>Pseudomonadati</taxon>
        <taxon>Planctomycetota</taxon>
        <taxon>Planctomycetia</taxon>
        <taxon>Pirellulales</taxon>
        <taxon>Pirellulaceae</taxon>
        <taxon>Novipirellula</taxon>
    </lineage>
</organism>
<reference evidence="15 16" key="1">
    <citation type="submission" date="2019-02" db="EMBL/GenBank/DDBJ databases">
        <title>Deep-cultivation of Planctomycetes and their phenomic and genomic characterization uncovers novel biology.</title>
        <authorList>
            <person name="Wiegand S."/>
            <person name="Jogler M."/>
            <person name="Boedeker C."/>
            <person name="Pinto D."/>
            <person name="Vollmers J."/>
            <person name="Rivas-Marin E."/>
            <person name="Kohn T."/>
            <person name="Peeters S.H."/>
            <person name="Heuer A."/>
            <person name="Rast P."/>
            <person name="Oberbeckmann S."/>
            <person name="Bunk B."/>
            <person name="Jeske O."/>
            <person name="Meyerdierks A."/>
            <person name="Storesund J.E."/>
            <person name="Kallscheuer N."/>
            <person name="Luecker S."/>
            <person name="Lage O.M."/>
            <person name="Pohl T."/>
            <person name="Merkel B.J."/>
            <person name="Hornburger P."/>
            <person name="Mueller R.-W."/>
            <person name="Bruemmer F."/>
            <person name="Labrenz M."/>
            <person name="Spormann A.M."/>
            <person name="Op Den Camp H."/>
            <person name="Overmann J."/>
            <person name="Amann R."/>
            <person name="Jetten M.S.M."/>
            <person name="Mascher T."/>
            <person name="Medema M.H."/>
            <person name="Devos D.P."/>
            <person name="Kaster A.-K."/>
            <person name="Ovreas L."/>
            <person name="Rohde M."/>
            <person name="Galperin M.Y."/>
            <person name="Jogler C."/>
        </authorList>
    </citation>
    <scope>NUCLEOTIDE SEQUENCE [LARGE SCALE GENOMIC DNA]</scope>
    <source>
        <strain evidence="15 16">CA13</strain>
    </source>
</reference>
<dbReference type="NCBIfam" id="TIGR03153">
    <property type="entry name" value="cytochr_NrfH"/>
    <property type="match status" value="1"/>
</dbReference>
<dbReference type="PANTHER" id="PTHR30333">
    <property type="entry name" value="CYTOCHROME C-TYPE PROTEIN"/>
    <property type="match status" value="1"/>
</dbReference>
<keyword evidence="10" id="KW-0408">Iron</keyword>
<dbReference type="InterPro" id="IPR038266">
    <property type="entry name" value="NapC/NirT_cytc_sf"/>
</dbReference>
<keyword evidence="9 13" id="KW-1133">Transmembrane helix</keyword>
<dbReference type="GO" id="GO:0009055">
    <property type="term" value="F:electron transfer activity"/>
    <property type="evidence" value="ECO:0007669"/>
    <property type="project" value="TreeGrafter"/>
</dbReference>
<evidence type="ECO:0000256" key="7">
    <source>
        <dbReference type="ARBA" id="ARBA00022723"/>
    </source>
</evidence>
<evidence type="ECO:0000256" key="9">
    <source>
        <dbReference type="ARBA" id="ARBA00022989"/>
    </source>
</evidence>
<protein>
    <submittedName>
        <fullName evidence="15">Cytochrome c-type protein NrfH</fullName>
    </submittedName>
</protein>
<evidence type="ECO:0000256" key="13">
    <source>
        <dbReference type="SAM" id="Phobius"/>
    </source>
</evidence>
<evidence type="ECO:0000256" key="5">
    <source>
        <dbReference type="ARBA" id="ARBA00022617"/>
    </source>
</evidence>
<evidence type="ECO:0000259" key="14">
    <source>
        <dbReference type="Pfam" id="PF03264"/>
    </source>
</evidence>
<dbReference type="GO" id="GO:0022900">
    <property type="term" value="P:electron transport chain"/>
    <property type="evidence" value="ECO:0007669"/>
    <property type="project" value="InterPro"/>
</dbReference>
<dbReference type="GO" id="GO:0009061">
    <property type="term" value="P:anaerobic respiration"/>
    <property type="evidence" value="ECO:0007669"/>
    <property type="project" value="TreeGrafter"/>
</dbReference>
<keyword evidence="16" id="KW-1185">Reference proteome</keyword>
<dbReference type="InterPro" id="IPR005126">
    <property type="entry name" value="NapC/NirT_cyt_c_N"/>
</dbReference>
<evidence type="ECO:0000256" key="8">
    <source>
        <dbReference type="ARBA" id="ARBA00022982"/>
    </source>
</evidence>
<keyword evidence="3" id="KW-0813">Transport</keyword>
<comment type="caution">
    <text evidence="15">The sequence shown here is derived from an EMBL/GenBank/DDBJ whole genome shotgun (WGS) entry which is preliminary data.</text>
</comment>
<dbReference type="SUPFAM" id="SSF48695">
    <property type="entry name" value="Multiheme cytochromes"/>
    <property type="match status" value="1"/>
</dbReference>
<feature type="region of interest" description="Disordered" evidence="12">
    <location>
        <begin position="1"/>
        <end position="36"/>
    </location>
</feature>
<comment type="subcellular location">
    <subcellularLocation>
        <location evidence="1">Cell membrane</location>
    </subcellularLocation>
</comment>
<gene>
    <name evidence="15" type="primary">nrfH</name>
    <name evidence="15" type="ORF">CA13_01400</name>
</gene>
<dbReference type="Proteomes" id="UP000315010">
    <property type="component" value="Unassembled WGS sequence"/>
</dbReference>
<evidence type="ECO:0000256" key="11">
    <source>
        <dbReference type="ARBA" id="ARBA00023136"/>
    </source>
</evidence>
<comment type="similarity">
    <text evidence="2">Belongs to the NapC/NirT/NrfH family.</text>
</comment>
<keyword evidence="7" id="KW-0479">Metal-binding</keyword>
<evidence type="ECO:0000256" key="12">
    <source>
        <dbReference type="SAM" id="MobiDB-lite"/>
    </source>
</evidence>
<evidence type="ECO:0000256" key="3">
    <source>
        <dbReference type="ARBA" id="ARBA00022448"/>
    </source>
</evidence>
<evidence type="ECO:0000256" key="6">
    <source>
        <dbReference type="ARBA" id="ARBA00022692"/>
    </source>
</evidence>
<dbReference type="InterPro" id="IPR036280">
    <property type="entry name" value="Multihaem_cyt_sf"/>
</dbReference>
<evidence type="ECO:0000313" key="16">
    <source>
        <dbReference type="Proteomes" id="UP000315010"/>
    </source>
</evidence>
<proteinExistence type="inferred from homology"/>
<evidence type="ECO:0000256" key="4">
    <source>
        <dbReference type="ARBA" id="ARBA00022475"/>
    </source>
</evidence>
<sequence>MTKETSIHDDSERDDLATQTSAADDTPATKASAENQHGPRFGKVALAFAVTLGLLAGVGVFTFGYGKGASYLSNNPQTCVNCHAMQDHMDSWQQSSHHHVAVCNDCHLPHDAIGKWVTKADNGFFHSLAFTFGGYKDPIQIKPRNRRVTQSTCVDCHKDFIHNLLPTTDGADMQSCVHCHADVGHAGR</sequence>
<keyword evidence="4" id="KW-1003">Cell membrane</keyword>
<name>A0A5C5YVT4_9BACT</name>
<feature type="compositionally biased region" description="Basic and acidic residues" evidence="12">
    <location>
        <begin position="1"/>
        <end position="16"/>
    </location>
</feature>
<dbReference type="AlphaFoldDB" id="A0A5C5YVT4"/>
<evidence type="ECO:0000256" key="1">
    <source>
        <dbReference type="ARBA" id="ARBA00004236"/>
    </source>
</evidence>
<dbReference type="PANTHER" id="PTHR30333:SF1">
    <property type="entry name" value="CYTOCHROME C-TYPE PROTEIN NAPC"/>
    <property type="match status" value="1"/>
</dbReference>
<dbReference type="InterPro" id="IPR017571">
    <property type="entry name" value="NrfH"/>
</dbReference>
<keyword evidence="5" id="KW-0349">Heme</keyword>
<evidence type="ECO:0000256" key="10">
    <source>
        <dbReference type="ARBA" id="ARBA00023004"/>
    </source>
</evidence>
<evidence type="ECO:0000313" key="15">
    <source>
        <dbReference type="EMBL" id="TWT78743.1"/>
    </source>
</evidence>
<accession>A0A5C5YVT4</accession>
<dbReference type="Gene3D" id="1.10.3820.10">
    <property type="entry name" value="Di-heme elbow motif domain"/>
    <property type="match status" value="1"/>
</dbReference>
<keyword evidence="11 13" id="KW-0472">Membrane</keyword>
<feature type="transmembrane region" description="Helical" evidence="13">
    <location>
        <begin position="44"/>
        <end position="65"/>
    </location>
</feature>
<dbReference type="EMBL" id="SJPJ01000001">
    <property type="protein sequence ID" value="TWT78743.1"/>
    <property type="molecule type" value="Genomic_DNA"/>
</dbReference>
<evidence type="ECO:0000256" key="2">
    <source>
        <dbReference type="ARBA" id="ARBA00007395"/>
    </source>
</evidence>
<keyword evidence="6 13" id="KW-0812">Transmembrane</keyword>
<dbReference type="InterPro" id="IPR051174">
    <property type="entry name" value="Cytochrome_c-type_ET"/>
</dbReference>
<feature type="domain" description="NapC/NirT cytochrome c N-terminal" evidence="14">
    <location>
        <begin position="46"/>
        <end position="121"/>
    </location>
</feature>
<dbReference type="GO" id="GO:0005886">
    <property type="term" value="C:plasma membrane"/>
    <property type="evidence" value="ECO:0007669"/>
    <property type="project" value="UniProtKB-SubCell"/>
</dbReference>